<comment type="caution">
    <text evidence="1">The sequence shown here is derived from an EMBL/GenBank/DDBJ whole genome shotgun (WGS) entry which is preliminary data.</text>
</comment>
<protein>
    <submittedName>
        <fullName evidence="1">Uncharacterized protein</fullName>
    </submittedName>
</protein>
<feature type="non-terminal residue" evidence="1">
    <location>
        <position position="55"/>
    </location>
</feature>
<reference evidence="1 2" key="1">
    <citation type="journal article" date="2018" name="Nat. Biotechnol.">
        <title>A standardized bacterial taxonomy based on genome phylogeny substantially revises the tree of life.</title>
        <authorList>
            <person name="Parks D.H."/>
            <person name="Chuvochina M."/>
            <person name="Waite D.W."/>
            <person name="Rinke C."/>
            <person name="Skarshewski A."/>
            <person name="Chaumeil P.A."/>
            <person name="Hugenholtz P."/>
        </authorList>
    </citation>
    <scope>NUCLEOTIDE SEQUENCE [LARGE SCALE GENOMIC DNA]</scope>
    <source>
        <strain evidence="1">UBA9169</strain>
    </source>
</reference>
<name>A0A348WBS4_9RHOB</name>
<organism evidence="1 2">
    <name type="scientific">Roseovarius nubinhibens</name>
    <dbReference type="NCBI Taxonomy" id="314263"/>
    <lineage>
        <taxon>Bacteria</taxon>
        <taxon>Pseudomonadati</taxon>
        <taxon>Pseudomonadota</taxon>
        <taxon>Alphaproteobacteria</taxon>
        <taxon>Rhodobacterales</taxon>
        <taxon>Roseobacteraceae</taxon>
        <taxon>Roseovarius</taxon>
    </lineage>
</organism>
<dbReference type="EMBL" id="DMVW01000088">
    <property type="protein sequence ID" value="HAR51986.1"/>
    <property type="molecule type" value="Genomic_DNA"/>
</dbReference>
<dbReference type="AlphaFoldDB" id="A0A348WBS4"/>
<evidence type="ECO:0000313" key="1">
    <source>
        <dbReference type="EMBL" id="HAR51986.1"/>
    </source>
</evidence>
<sequence length="55" mass="6164">MRDTVNERGGDIVLGDDFVAPVGVAEDELQARRARRGFFSLRSSPLTRKIITFNL</sequence>
<gene>
    <name evidence="1" type="ORF">DCS45_08935</name>
</gene>
<proteinExistence type="predicted"/>
<dbReference type="Proteomes" id="UP000264719">
    <property type="component" value="Unassembled WGS sequence"/>
</dbReference>
<evidence type="ECO:0000313" key="2">
    <source>
        <dbReference type="Proteomes" id="UP000264719"/>
    </source>
</evidence>
<accession>A0A348WBS4</accession>